<name>A0ABV5JJ37_9RHOB</name>
<gene>
    <name evidence="2" type="ORF">ACFFUT_15195</name>
</gene>
<dbReference type="InterPro" id="IPR036909">
    <property type="entry name" value="Cyt_c-like_dom_sf"/>
</dbReference>
<evidence type="ECO:0000313" key="3">
    <source>
        <dbReference type="Proteomes" id="UP001589683"/>
    </source>
</evidence>
<dbReference type="RefSeq" id="WP_213889284.1">
    <property type="nucleotide sequence ID" value="NZ_JAGFNU010000006.1"/>
</dbReference>
<keyword evidence="3" id="KW-1185">Reference proteome</keyword>
<protein>
    <submittedName>
        <fullName evidence="2">C-type cytochrome</fullName>
    </submittedName>
</protein>
<accession>A0ABV5JJ37</accession>
<keyword evidence="1" id="KW-0732">Signal</keyword>
<evidence type="ECO:0000313" key="2">
    <source>
        <dbReference type="EMBL" id="MFB9233135.1"/>
    </source>
</evidence>
<dbReference type="Gene3D" id="1.10.760.10">
    <property type="entry name" value="Cytochrome c-like domain"/>
    <property type="match status" value="1"/>
</dbReference>
<comment type="caution">
    <text evidence="2">The sequence shown here is derived from an EMBL/GenBank/DDBJ whole genome shotgun (WGS) entry which is preliminary data.</text>
</comment>
<evidence type="ECO:0000256" key="1">
    <source>
        <dbReference type="SAM" id="SignalP"/>
    </source>
</evidence>
<feature type="signal peptide" evidence="1">
    <location>
        <begin position="1"/>
        <end position="24"/>
    </location>
</feature>
<dbReference type="SUPFAM" id="SSF46626">
    <property type="entry name" value="Cytochrome c"/>
    <property type="match status" value="1"/>
</dbReference>
<feature type="chain" id="PRO_5046751229" evidence="1">
    <location>
        <begin position="25"/>
        <end position="134"/>
    </location>
</feature>
<sequence>MNVRPIATAFLIASGMALAGSAGADEGGMNEYMQSCSGCHGPNALGDGEMAEFMTIKVPDLTMLKQGNDGVFPMLRVIHSIDGRTGVRGHGTEMPIWGLQYKDAVMEDAGVYGAETIIRGRVLSIAYYLESIQQ</sequence>
<organism evidence="2 3">
    <name type="scientific">Pseudohalocynthiibacter aestuariivivens</name>
    <dbReference type="NCBI Taxonomy" id="1591409"/>
    <lineage>
        <taxon>Bacteria</taxon>
        <taxon>Pseudomonadati</taxon>
        <taxon>Pseudomonadota</taxon>
        <taxon>Alphaproteobacteria</taxon>
        <taxon>Rhodobacterales</taxon>
        <taxon>Paracoccaceae</taxon>
        <taxon>Pseudohalocynthiibacter</taxon>
    </lineage>
</organism>
<proteinExistence type="predicted"/>
<dbReference type="Proteomes" id="UP001589683">
    <property type="component" value="Unassembled WGS sequence"/>
</dbReference>
<reference evidence="2 3" key="1">
    <citation type="submission" date="2024-09" db="EMBL/GenBank/DDBJ databases">
        <authorList>
            <person name="Sun Q."/>
            <person name="Mori K."/>
        </authorList>
    </citation>
    <scope>NUCLEOTIDE SEQUENCE [LARGE SCALE GENOMIC DNA]</scope>
    <source>
        <strain evidence="2 3">CECT 8726</strain>
    </source>
</reference>
<dbReference type="EMBL" id="JBHMEA010000048">
    <property type="protein sequence ID" value="MFB9233135.1"/>
    <property type="molecule type" value="Genomic_DNA"/>
</dbReference>